<protein>
    <submittedName>
        <fullName evidence="4">Movement protein</fullName>
    </submittedName>
</protein>
<evidence type="ECO:0000313" key="3">
    <source>
        <dbReference type="Proteomes" id="UP000025227"/>
    </source>
</evidence>
<evidence type="ECO:0000313" key="4">
    <source>
        <dbReference type="WBParaSite" id="HCON_00140270-00001"/>
    </source>
</evidence>
<keyword evidence="2" id="KW-0812">Transmembrane</keyword>
<keyword evidence="2" id="KW-1133">Transmembrane helix</keyword>
<keyword evidence="2" id="KW-0472">Membrane</keyword>
<keyword evidence="3" id="KW-1185">Reference proteome</keyword>
<name>A0A7I4YVP5_HAECO</name>
<reference evidence="4" key="1">
    <citation type="submission" date="2020-12" db="UniProtKB">
        <authorList>
            <consortium name="WormBaseParasite"/>
        </authorList>
    </citation>
    <scope>IDENTIFICATION</scope>
    <source>
        <strain evidence="4">MHco3</strain>
    </source>
</reference>
<accession>A0A7I4YVP5</accession>
<dbReference type="Proteomes" id="UP000025227">
    <property type="component" value="Unplaced"/>
</dbReference>
<dbReference type="AlphaFoldDB" id="A0A7I4YVP5"/>
<proteinExistence type="predicted"/>
<feature type="transmembrane region" description="Helical" evidence="2">
    <location>
        <begin position="35"/>
        <end position="58"/>
    </location>
</feature>
<evidence type="ECO:0000256" key="2">
    <source>
        <dbReference type="SAM" id="Phobius"/>
    </source>
</evidence>
<feature type="region of interest" description="Disordered" evidence="1">
    <location>
        <begin position="1"/>
        <end position="30"/>
    </location>
</feature>
<evidence type="ECO:0000256" key="1">
    <source>
        <dbReference type="SAM" id="MobiDB-lite"/>
    </source>
</evidence>
<feature type="compositionally biased region" description="Polar residues" evidence="1">
    <location>
        <begin position="7"/>
        <end position="30"/>
    </location>
</feature>
<dbReference type="WBParaSite" id="HCON_00140270-00001">
    <property type="protein sequence ID" value="HCON_00140270-00001"/>
    <property type="gene ID" value="HCON_00140270"/>
</dbReference>
<dbReference type="OrthoDB" id="10492206at2759"/>
<organism evidence="3 4">
    <name type="scientific">Haemonchus contortus</name>
    <name type="common">Barber pole worm</name>
    <dbReference type="NCBI Taxonomy" id="6289"/>
    <lineage>
        <taxon>Eukaryota</taxon>
        <taxon>Metazoa</taxon>
        <taxon>Ecdysozoa</taxon>
        <taxon>Nematoda</taxon>
        <taxon>Chromadorea</taxon>
        <taxon>Rhabditida</taxon>
        <taxon>Rhabditina</taxon>
        <taxon>Rhabditomorpha</taxon>
        <taxon>Strongyloidea</taxon>
        <taxon>Trichostrongylidae</taxon>
        <taxon>Haemonchus</taxon>
    </lineage>
</organism>
<sequence>MYVLLGSETSTVRPDSYNSSPPTPRNGLSSTDLQVMSLGAVVVLMIVAVFGISILNYCGRLRMTQRLGDRRQKAVYYVSSLPPSYSETSRPVRQRT</sequence>